<accession>A0ACA9K8E0</accession>
<keyword evidence="2" id="KW-1185">Reference proteome</keyword>
<sequence>MSIDSAITQKIFGKYELKETAFPYTNKGIFNINLSIKSLKGYPDGIFSIDFSIKPLIGYPDGNTTARNNILSVPFIKT</sequence>
<evidence type="ECO:0000313" key="1">
    <source>
        <dbReference type="EMBL" id="CAG8458836.1"/>
    </source>
</evidence>
<reference evidence="1" key="1">
    <citation type="submission" date="2021-06" db="EMBL/GenBank/DDBJ databases">
        <authorList>
            <person name="Kallberg Y."/>
            <person name="Tangrot J."/>
            <person name="Rosling A."/>
        </authorList>
    </citation>
    <scope>NUCLEOTIDE SEQUENCE</scope>
    <source>
        <strain evidence="1">AU212A</strain>
    </source>
</reference>
<proteinExistence type="predicted"/>
<dbReference type="EMBL" id="CAJVPM010001063">
    <property type="protein sequence ID" value="CAG8458836.1"/>
    <property type="molecule type" value="Genomic_DNA"/>
</dbReference>
<evidence type="ECO:0000313" key="2">
    <source>
        <dbReference type="Proteomes" id="UP000789860"/>
    </source>
</evidence>
<name>A0ACA9K8E0_9GLOM</name>
<gene>
    <name evidence="1" type="ORF">SCALOS_LOCUS1523</name>
</gene>
<dbReference type="Proteomes" id="UP000789860">
    <property type="component" value="Unassembled WGS sequence"/>
</dbReference>
<comment type="caution">
    <text evidence="1">The sequence shown here is derived from an EMBL/GenBank/DDBJ whole genome shotgun (WGS) entry which is preliminary data.</text>
</comment>
<protein>
    <submittedName>
        <fullName evidence="1">7076_t:CDS:1</fullName>
    </submittedName>
</protein>
<organism evidence="1 2">
    <name type="scientific">Scutellospora calospora</name>
    <dbReference type="NCBI Taxonomy" id="85575"/>
    <lineage>
        <taxon>Eukaryota</taxon>
        <taxon>Fungi</taxon>
        <taxon>Fungi incertae sedis</taxon>
        <taxon>Mucoromycota</taxon>
        <taxon>Glomeromycotina</taxon>
        <taxon>Glomeromycetes</taxon>
        <taxon>Diversisporales</taxon>
        <taxon>Gigasporaceae</taxon>
        <taxon>Scutellospora</taxon>
    </lineage>
</organism>